<evidence type="ECO:0000256" key="1">
    <source>
        <dbReference type="SAM" id="SignalP"/>
    </source>
</evidence>
<sequence>MRTTRLLPSCLLLSLLLAGCSSNLFQGKKLDYRSAGEAPGLDVPPDLTRPTYDDRYNMPNVNRGSTYSSYAEGAAAQPQTASPTVLPKVNKVTVERAGNDRWLVVDATPEQLWLPVKDFWQELGFIIKIDEPETGIIETDWAENRALIPDDFIRNTFGKLLDSLYSTDERDKFRTRMERRADGKTEIYISHRGMYEAYANEAKDKTVWQPRPVEPELETEMLTRMMLRLGIEENTARRALADKTNTVERAKLLKGNTGGLVQVNEPFDRAWRRVGLALDRNGFTVVDRNRNEGTYFISYSDERKPESSGGGWFSWLFGSNTPEKKNEIIQYRVMVKGSGDNTLVSVLDKNGQPESTAIGAKITTLLYEQLK</sequence>
<feature type="signal peptide" evidence="1">
    <location>
        <begin position="1"/>
        <end position="26"/>
    </location>
</feature>
<dbReference type="InterPro" id="IPR042268">
    <property type="entry name" value="BamC_C"/>
</dbReference>
<reference evidence="2 3" key="1">
    <citation type="submission" date="2020-04" db="EMBL/GenBank/DDBJ databases">
        <title>Draft genome of Leeia sp. IMCC25680.</title>
        <authorList>
            <person name="Song J."/>
            <person name="Cho J.-C."/>
        </authorList>
    </citation>
    <scope>NUCLEOTIDE SEQUENCE [LARGE SCALE GENOMIC DNA]</scope>
    <source>
        <strain evidence="2 3">IMCC25680</strain>
    </source>
</reference>
<dbReference type="Pfam" id="PF06804">
    <property type="entry name" value="Lipoprotein_18"/>
    <property type="match status" value="1"/>
</dbReference>
<dbReference type="AlphaFoldDB" id="A0A847SAN2"/>
<keyword evidence="3" id="KW-1185">Reference proteome</keyword>
<dbReference type="EMBL" id="JABAIM010000002">
    <property type="protein sequence ID" value="NLR75977.1"/>
    <property type="molecule type" value="Genomic_DNA"/>
</dbReference>
<dbReference type="Gene3D" id="3.30.310.170">
    <property type="entry name" value="Outer membrane protein assembly factor BamC"/>
    <property type="match status" value="1"/>
</dbReference>
<name>A0A847SAN2_9NEIS</name>
<organism evidence="2 3">
    <name type="scientific">Leeia aquatica</name>
    <dbReference type="NCBI Taxonomy" id="2725557"/>
    <lineage>
        <taxon>Bacteria</taxon>
        <taxon>Pseudomonadati</taxon>
        <taxon>Pseudomonadota</taxon>
        <taxon>Betaproteobacteria</taxon>
        <taxon>Neisseriales</taxon>
        <taxon>Leeiaceae</taxon>
        <taxon>Leeia</taxon>
    </lineage>
</organism>
<dbReference type="Proteomes" id="UP000587991">
    <property type="component" value="Unassembled WGS sequence"/>
</dbReference>
<feature type="chain" id="PRO_5032478170" evidence="1">
    <location>
        <begin position="27"/>
        <end position="371"/>
    </location>
</feature>
<evidence type="ECO:0000313" key="3">
    <source>
        <dbReference type="Proteomes" id="UP000587991"/>
    </source>
</evidence>
<gene>
    <name evidence="2" type="primary">bamC</name>
    <name evidence="2" type="ORF">HF682_12485</name>
</gene>
<dbReference type="PROSITE" id="PS51257">
    <property type="entry name" value="PROKAR_LIPOPROTEIN"/>
    <property type="match status" value="1"/>
</dbReference>
<keyword evidence="1" id="KW-0732">Signal</keyword>
<proteinExistence type="predicted"/>
<accession>A0A847SAN2</accession>
<comment type="caution">
    <text evidence="2">The sequence shown here is derived from an EMBL/GenBank/DDBJ whole genome shotgun (WGS) entry which is preliminary data.</text>
</comment>
<dbReference type="InterPro" id="IPR010653">
    <property type="entry name" value="NlpB/DapX"/>
</dbReference>
<protein>
    <submittedName>
        <fullName evidence="2">Outer membrane protein assembly factor BamC</fullName>
    </submittedName>
</protein>
<evidence type="ECO:0000313" key="2">
    <source>
        <dbReference type="EMBL" id="NLR75977.1"/>
    </source>
</evidence>
<dbReference type="RefSeq" id="WP_168877601.1">
    <property type="nucleotide sequence ID" value="NZ_JABAIM010000002.1"/>
</dbReference>